<reference evidence="2 3" key="1">
    <citation type="journal article" date="2019" name="Environ. Microbiol.">
        <title>Species interactions and distinct microbial communities in high Arctic permafrost affected cryosols are associated with the CH4 and CO2 gas fluxes.</title>
        <authorList>
            <person name="Altshuler I."/>
            <person name="Hamel J."/>
            <person name="Turney S."/>
            <person name="Magnuson E."/>
            <person name="Levesque R."/>
            <person name="Greer C."/>
            <person name="Whyte L.G."/>
        </authorList>
    </citation>
    <scope>NUCLEOTIDE SEQUENCE [LARGE SCALE GENOMIC DNA]</scope>
    <source>
        <strain evidence="2 3">S9.3B</strain>
    </source>
</reference>
<dbReference type="OrthoDB" id="9996006at2"/>
<sequence>MWLVVACPLRLLAQRWRPVPLGEAFMRIAIAALSAALALGAADARADVIYTFTQTSAQKSDGSPSSAVFSGSITVTDAAYANGFSFNREYRAGNVISEGVAGLVDILITIPGTAGRTIIDRQSLDALPPPFRSDATFTNTVFKFSAPAMGALAGSFLYTNTSTVFSLNINATGSASGTYAADNLDLLCGTGATCTYTANVTRTQVATQTPVTPTPVPEPASLALFGAGLLGLAAVRKRRA</sequence>
<feature type="domain" description="Ice-binding protein C-terminal" evidence="1">
    <location>
        <begin position="215"/>
        <end position="238"/>
    </location>
</feature>
<dbReference type="AlphaFoldDB" id="A0A502F8P9"/>
<protein>
    <submittedName>
        <fullName evidence="2">PEP-CTERM sorting domain-containing protein</fullName>
    </submittedName>
</protein>
<evidence type="ECO:0000259" key="1">
    <source>
        <dbReference type="Pfam" id="PF07589"/>
    </source>
</evidence>
<dbReference type="NCBIfam" id="TIGR02595">
    <property type="entry name" value="PEP_CTERM"/>
    <property type="match status" value="1"/>
</dbReference>
<evidence type="ECO:0000313" key="3">
    <source>
        <dbReference type="Proteomes" id="UP000317078"/>
    </source>
</evidence>
<keyword evidence="3" id="KW-1185">Reference proteome</keyword>
<name>A0A502F8P9_9PROT</name>
<accession>A0A502F8P9</accession>
<gene>
    <name evidence="2" type="ORF">EAH89_26230</name>
</gene>
<dbReference type="Proteomes" id="UP000317078">
    <property type="component" value="Unassembled WGS sequence"/>
</dbReference>
<dbReference type="EMBL" id="RCZP01000046">
    <property type="protein sequence ID" value="TPG45701.1"/>
    <property type="molecule type" value="Genomic_DNA"/>
</dbReference>
<comment type="caution">
    <text evidence="2">The sequence shown here is derived from an EMBL/GenBank/DDBJ whole genome shotgun (WGS) entry which is preliminary data.</text>
</comment>
<dbReference type="InterPro" id="IPR013424">
    <property type="entry name" value="Ice-binding_C"/>
</dbReference>
<dbReference type="Pfam" id="PF07589">
    <property type="entry name" value="PEP-CTERM"/>
    <property type="match status" value="1"/>
</dbReference>
<evidence type="ECO:0000313" key="2">
    <source>
        <dbReference type="EMBL" id="TPG45701.1"/>
    </source>
</evidence>
<proteinExistence type="predicted"/>
<organism evidence="2 3">
    <name type="scientific">Muricoccus nepalensis</name>
    <dbReference type="NCBI Taxonomy" id="1854500"/>
    <lineage>
        <taxon>Bacteria</taxon>
        <taxon>Pseudomonadati</taxon>
        <taxon>Pseudomonadota</taxon>
        <taxon>Alphaproteobacteria</taxon>
        <taxon>Acetobacterales</taxon>
        <taxon>Roseomonadaceae</taxon>
        <taxon>Muricoccus</taxon>
    </lineage>
</organism>